<reference evidence="11 12" key="1">
    <citation type="submission" date="2013-05" db="EMBL/GenBank/DDBJ databases">
        <title>Genome assembly of Chondromyces apiculatus DSM 436.</title>
        <authorList>
            <person name="Sharma G."/>
            <person name="Khatri I."/>
            <person name="Kaur C."/>
            <person name="Mayilraj S."/>
            <person name="Subramanian S."/>
        </authorList>
    </citation>
    <scope>NUCLEOTIDE SEQUENCE [LARGE SCALE GENOMIC DNA]</scope>
    <source>
        <strain evidence="11 12">DSM 436</strain>
    </source>
</reference>
<dbReference type="InterPro" id="IPR006133">
    <property type="entry name" value="DNA-dir_DNA_pol_B_exonuc"/>
</dbReference>
<evidence type="ECO:0000256" key="3">
    <source>
        <dbReference type="ARBA" id="ARBA00022679"/>
    </source>
</evidence>
<dbReference type="PANTHER" id="PTHR10322">
    <property type="entry name" value="DNA POLYMERASE CATALYTIC SUBUNIT"/>
    <property type="match status" value="1"/>
</dbReference>
<evidence type="ECO:0000256" key="1">
    <source>
        <dbReference type="ARBA" id="ARBA00005755"/>
    </source>
</evidence>
<comment type="caution">
    <text evidence="11">The sequence shown here is derived from an EMBL/GenBank/DDBJ whole genome shotgun (WGS) entry which is preliminary data.</text>
</comment>
<accession>A0A017THA6</accession>
<dbReference type="Gene3D" id="3.30.420.10">
    <property type="entry name" value="Ribonuclease H-like superfamily/Ribonuclease H"/>
    <property type="match status" value="1"/>
</dbReference>
<dbReference type="InterPro" id="IPR006134">
    <property type="entry name" value="DNA-dir_DNA_pol_B_multi_dom"/>
</dbReference>
<dbReference type="PRINTS" id="PR00106">
    <property type="entry name" value="DNAPOLB"/>
</dbReference>
<protein>
    <recommendedName>
        <fullName evidence="2">DNA-directed DNA polymerase</fullName>
        <ecNumber evidence="2">2.7.7.7</ecNumber>
    </recommendedName>
</protein>
<feature type="region of interest" description="Disordered" evidence="8">
    <location>
        <begin position="741"/>
        <end position="763"/>
    </location>
</feature>
<dbReference type="PANTHER" id="PTHR10322:SF23">
    <property type="entry name" value="DNA POLYMERASE DELTA CATALYTIC SUBUNIT"/>
    <property type="match status" value="1"/>
</dbReference>
<evidence type="ECO:0000256" key="4">
    <source>
        <dbReference type="ARBA" id="ARBA00022695"/>
    </source>
</evidence>
<keyword evidence="4" id="KW-0548">Nucleotidyltransferase</keyword>
<evidence type="ECO:0000256" key="7">
    <source>
        <dbReference type="ARBA" id="ARBA00049244"/>
    </source>
</evidence>
<evidence type="ECO:0000256" key="5">
    <source>
        <dbReference type="ARBA" id="ARBA00022932"/>
    </source>
</evidence>
<dbReference type="InterPro" id="IPR036397">
    <property type="entry name" value="RNaseH_sf"/>
</dbReference>
<dbReference type="AlphaFoldDB" id="A0A017THA6"/>
<feature type="region of interest" description="Disordered" evidence="8">
    <location>
        <begin position="248"/>
        <end position="305"/>
    </location>
</feature>
<dbReference type="SMART" id="SM00486">
    <property type="entry name" value="POLBc"/>
    <property type="match status" value="1"/>
</dbReference>
<dbReference type="STRING" id="1192034.CAP_6068"/>
<dbReference type="InterPro" id="IPR043502">
    <property type="entry name" value="DNA/RNA_pol_sf"/>
</dbReference>
<dbReference type="SUPFAM" id="SSF53098">
    <property type="entry name" value="Ribonuclease H-like"/>
    <property type="match status" value="1"/>
</dbReference>
<keyword evidence="6" id="KW-0238">DNA-binding</keyword>
<dbReference type="InterPro" id="IPR023211">
    <property type="entry name" value="DNA_pol_palm_dom_sf"/>
</dbReference>
<evidence type="ECO:0000259" key="9">
    <source>
        <dbReference type="Pfam" id="PF00136"/>
    </source>
</evidence>
<gene>
    <name evidence="11" type="ORF">CAP_6068</name>
</gene>
<keyword evidence="3" id="KW-0808">Transferase</keyword>
<evidence type="ECO:0000313" key="11">
    <source>
        <dbReference type="EMBL" id="EYF08307.1"/>
    </source>
</evidence>
<name>A0A017THA6_9BACT</name>
<dbReference type="Pfam" id="PF03104">
    <property type="entry name" value="DNA_pol_B_exo1"/>
    <property type="match status" value="1"/>
</dbReference>
<dbReference type="InterPro" id="IPR006172">
    <property type="entry name" value="DNA-dir_DNA_pol_B"/>
</dbReference>
<dbReference type="GO" id="GO:0000166">
    <property type="term" value="F:nucleotide binding"/>
    <property type="evidence" value="ECO:0007669"/>
    <property type="project" value="InterPro"/>
</dbReference>
<dbReference type="Pfam" id="PF00136">
    <property type="entry name" value="DNA_pol_B"/>
    <property type="match status" value="1"/>
</dbReference>
<dbReference type="EC" id="2.7.7.7" evidence="2"/>
<dbReference type="InterPro" id="IPR050240">
    <property type="entry name" value="DNA_pol_type-B"/>
</dbReference>
<keyword evidence="5" id="KW-0239">DNA-directed DNA polymerase</keyword>
<comment type="similarity">
    <text evidence="1">Belongs to the DNA polymerase type-B family.</text>
</comment>
<dbReference type="EMBL" id="ASRX01000005">
    <property type="protein sequence ID" value="EYF08307.1"/>
    <property type="molecule type" value="Genomic_DNA"/>
</dbReference>
<dbReference type="GO" id="GO:0003677">
    <property type="term" value="F:DNA binding"/>
    <property type="evidence" value="ECO:0007669"/>
    <property type="project" value="UniProtKB-KW"/>
</dbReference>
<evidence type="ECO:0000256" key="2">
    <source>
        <dbReference type="ARBA" id="ARBA00012417"/>
    </source>
</evidence>
<evidence type="ECO:0000256" key="6">
    <source>
        <dbReference type="ARBA" id="ARBA00023125"/>
    </source>
</evidence>
<evidence type="ECO:0000256" key="8">
    <source>
        <dbReference type="SAM" id="MobiDB-lite"/>
    </source>
</evidence>
<dbReference type="GO" id="GO:0003887">
    <property type="term" value="F:DNA-directed DNA polymerase activity"/>
    <property type="evidence" value="ECO:0007669"/>
    <property type="project" value="UniProtKB-KW"/>
</dbReference>
<dbReference type="SUPFAM" id="SSF56672">
    <property type="entry name" value="DNA/RNA polymerases"/>
    <property type="match status" value="1"/>
</dbReference>
<sequence>MSTMEDEWLWGWDPTPGIVSVWAEPDGRAFIWRRLPDTGALVREDVRFRPWLLLASLEDLAHLGGRLRPERDGPAPHRVTYEELEGPGALRFLVRADDGRALSTAVLQGASRRLGRTQNHLRDLPAEAVLVMPPEEQYLIASGRTYFRGLGFDALHRLQFDLETTGLDPDRDRIFLVALRAPDGHTEVLEIQGKDGDDDVEADLLQRLVDRIRALDPDVIENHNLHGFDLPFLARRAQRLGVPLALGRAGAPGLRQRPSARGASLGDTGNASPGARGAPGTREAPGQEGAWRSPDRQRRSRYTVPGRELIDTMDAVMRHDFSARDLPGHGLKAVARHFGLAGPDRELITGARVHQVFRTDPERVRRYACDDVKEAAGLAHLLGGAAFALARMAPRRYERLADAGPATGVLDPLLVRAYLRAGAALPAHEPGDGTSHSGAALHLFATGVARRVVKADVASLYPSLMRQYRIGPKRDRLGALLALVERLVDQRLAAKSRARAAPPGSPERHTNEALSAAMKIVVNSAYGYLGAVGLTRFSDVHAANEVTRRGREVLGLLCRELAARGVTLLEADTDGVYFAVPEGWGEPDERRVVAEVGALLPSRVQLEFEGRYAAMLSHEPKNYALQPYEGPLVLRGVAFRSSRAEPFGEDFLRRALRCLLAGDIPGVREAYVASVTALRRREIPTRDVTARVRLTKPSAQYLATRARRRELPYEAVLASGRTRWEIGERVRVYRATGGRAGLLPDPEAAEGEPESAVGASTSASARAACDPRDYDVDYYARLLRETFAARLARALAPEDFIAVFDDPEQPSLFAPSLAHARPILTIVQEPQQAEIAVPAETSPSVQGAGSPTGL</sequence>
<dbReference type="Proteomes" id="UP000019678">
    <property type="component" value="Unassembled WGS sequence"/>
</dbReference>
<comment type="catalytic activity">
    <reaction evidence="7">
        <text>DNA(n) + a 2'-deoxyribonucleoside 5'-triphosphate = DNA(n+1) + diphosphate</text>
        <dbReference type="Rhea" id="RHEA:22508"/>
        <dbReference type="Rhea" id="RHEA-COMP:17339"/>
        <dbReference type="Rhea" id="RHEA-COMP:17340"/>
        <dbReference type="ChEBI" id="CHEBI:33019"/>
        <dbReference type="ChEBI" id="CHEBI:61560"/>
        <dbReference type="ChEBI" id="CHEBI:173112"/>
        <dbReference type="EC" id="2.7.7.7"/>
    </reaction>
</comment>
<dbReference type="Gene3D" id="3.90.1600.10">
    <property type="entry name" value="Palm domain of DNA polymerase"/>
    <property type="match status" value="1"/>
</dbReference>
<proteinExistence type="inferred from homology"/>
<keyword evidence="12" id="KW-1185">Reference proteome</keyword>
<dbReference type="eggNOG" id="COG0417">
    <property type="taxonomic scope" value="Bacteria"/>
</dbReference>
<dbReference type="InterPro" id="IPR012337">
    <property type="entry name" value="RNaseH-like_sf"/>
</dbReference>
<feature type="domain" description="DNA-directed DNA polymerase family B exonuclease" evidence="10">
    <location>
        <begin position="199"/>
        <end position="243"/>
    </location>
</feature>
<evidence type="ECO:0000259" key="10">
    <source>
        <dbReference type="Pfam" id="PF03104"/>
    </source>
</evidence>
<organism evidence="11 12">
    <name type="scientific">Chondromyces apiculatus DSM 436</name>
    <dbReference type="NCBI Taxonomy" id="1192034"/>
    <lineage>
        <taxon>Bacteria</taxon>
        <taxon>Pseudomonadati</taxon>
        <taxon>Myxococcota</taxon>
        <taxon>Polyangia</taxon>
        <taxon>Polyangiales</taxon>
        <taxon>Polyangiaceae</taxon>
        <taxon>Chondromyces</taxon>
    </lineage>
</organism>
<feature type="domain" description="DNA-directed DNA polymerase family B multifunctional" evidence="9">
    <location>
        <begin position="475"/>
        <end position="557"/>
    </location>
</feature>
<evidence type="ECO:0000313" key="12">
    <source>
        <dbReference type="Proteomes" id="UP000019678"/>
    </source>
</evidence>